<evidence type="ECO:0000256" key="5">
    <source>
        <dbReference type="ARBA" id="ARBA00022692"/>
    </source>
</evidence>
<dbReference type="RefSeq" id="WP_104488172.1">
    <property type="nucleotide sequence ID" value="NZ_BMYB01000004.1"/>
</dbReference>
<feature type="transmembrane region" description="Helical" evidence="8">
    <location>
        <begin position="256"/>
        <end position="276"/>
    </location>
</feature>
<evidence type="ECO:0000313" key="10">
    <source>
        <dbReference type="EMBL" id="PPL14612.1"/>
    </source>
</evidence>
<feature type="domain" description="Major facilitator superfamily (MFS) profile" evidence="9">
    <location>
        <begin position="12"/>
        <end position="402"/>
    </location>
</feature>
<proteinExistence type="inferred from homology"/>
<keyword evidence="11" id="KW-1185">Reference proteome</keyword>
<gene>
    <name evidence="10" type="ORF">UN63_15240</name>
</gene>
<comment type="subcellular location">
    <subcellularLocation>
        <location evidence="1">Cell membrane</location>
        <topology evidence="1">Multi-pass membrane protein</topology>
    </subcellularLocation>
</comment>
<evidence type="ECO:0000256" key="2">
    <source>
        <dbReference type="ARBA" id="ARBA00008335"/>
    </source>
</evidence>
<dbReference type="Proteomes" id="UP000242231">
    <property type="component" value="Unassembled WGS sequence"/>
</dbReference>
<dbReference type="AlphaFoldDB" id="A0A2P5TIK4"/>
<feature type="transmembrane region" description="Helical" evidence="8">
    <location>
        <begin position="137"/>
        <end position="161"/>
    </location>
</feature>
<sequence>MIDLKTPLWWRATLALGLGSMLVFINLYLTQPLLPLLARDFELSALSASWALSISTLGLAIGLLFWARVADRLGRKPVMLGCLLVAILLSLLMAWLPGFGWLLAVRGLQGFFLAGLPATAVAYMGEEFTPRALVTSIGIYIAANSLGGIAGRVFGGLLAQWGEQLGELGGEQWFGGWQTSFLVLGALSLLLWLPLLKWLPSSQNFVPTSKGGGMSALLGHIRNPLLWPVYLVGGLNFMVFLNQYTYVAFYLAAPPIHMAPAALGLLFLTYLTGTFASGISGWLINRFGLCRTLLGAIGIMAVGNLGLLSDRLPVILLALLVDSFAFFLAHACASSWVGRSVQQHRALASSLYLVFYYLGASLGGLYLYPFWSWAGLPGVALGMMLVLLVTAGFSLQLLRRERLMANTSGTQSFS</sequence>
<dbReference type="GO" id="GO:0022857">
    <property type="term" value="F:transmembrane transporter activity"/>
    <property type="evidence" value="ECO:0007669"/>
    <property type="project" value="InterPro"/>
</dbReference>
<dbReference type="EMBL" id="MPZM01000055">
    <property type="protein sequence ID" value="PPL14612.1"/>
    <property type="molecule type" value="Genomic_DNA"/>
</dbReference>
<comment type="caution">
    <text evidence="10">The sequence shown here is derived from an EMBL/GenBank/DDBJ whole genome shotgun (WGS) entry which is preliminary data.</text>
</comment>
<feature type="transmembrane region" description="Helical" evidence="8">
    <location>
        <begin position="314"/>
        <end position="338"/>
    </location>
</feature>
<feature type="transmembrane region" description="Helical" evidence="8">
    <location>
        <begin position="49"/>
        <end position="66"/>
    </location>
</feature>
<keyword evidence="3" id="KW-0813">Transport</keyword>
<evidence type="ECO:0000256" key="7">
    <source>
        <dbReference type="ARBA" id="ARBA00023136"/>
    </source>
</evidence>
<evidence type="ECO:0000256" key="4">
    <source>
        <dbReference type="ARBA" id="ARBA00022475"/>
    </source>
</evidence>
<dbReference type="Pfam" id="PF07690">
    <property type="entry name" value="MFS_1"/>
    <property type="match status" value="1"/>
</dbReference>
<keyword evidence="5 8" id="KW-0812">Transmembrane</keyword>
<evidence type="ECO:0000256" key="8">
    <source>
        <dbReference type="SAM" id="Phobius"/>
    </source>
</evidence>
<keyword evidence="7 8" id="KW-0472">Membrane</keyword>
<keyword evidence="6 8" id="KW-1133">Transmembrane helix</keyword>
<reference evidence="11" key="1">
    <citation type="submission" date="2016-11" db="EMBL/GenBank/DDBJ databases">
        <authorList>
            <person name="Sisinthy S."/>
            <person name="Ara S."/>
            <person name="Gundlapally S.R."/>
        </authorList>
    </citation>
    <scope>NUCLEOTIDE SEQUENCE [LARGE SCALE GENOMIC DNA]</scope>
    <source>
        <strain evidence="11">V1-41</strain>
    </source>
</reference>
<feature type="transmembrane region" description="Helical" evidence="8">
    <location>
        <begin position="350"/>
        <end position="368"/>
    </location>
</feature>
<dbReference type="PROSITE" id="PS50850">
    <property type="entry name" value="MFS"/>
    <property type="match status" value="1"/>
</dbReference>
<dbReference type="Gene3D" id="1.20.1250.20">
    <property type="entry name" value="MFS general substrate transporter like domains"/>
    <property type="match status" value="1"/>
</dbReference>
<feature type="transmembrane region" description="Helical" evidence="8">
    <location>
        <begin position="173"/>
        <end position="193"/>
    </location>
</feature>
<evidence type="ECO:0000256" key="1">
    <source>
        <dbReference type="ARBA" id="ARBA00004651"/>
    </source>
</evidence>
<feature type="transmembrane region" description="Helical" evidence="8">
    <location>
        <begin position="374"/>
        <end position="398"/>
    </location>
</feature>
<dbReference type="OrthoDB" id="63984at2"/>
<evidence type="ECO:0000256" key="3">
    <source>
        <dbReference type="ARBA" id="ARBA00022448"/>
    </source>
</evidence>
<protein>
    <submittedName>
        <fullName evidence="10">MFS transporter</fullName>
    </submittedName>
</protein>
<feature type="transmembrane region" description="Helical" evidence="8">
    <location>
        <begin position="288"/>
        <end position="308"/>
    </location>
</feature>
<dbReference type="SUPFAM" id="SSF103473">
    <property type="entry name" value="MFS general substrate transporter"/>
    <property type="match status" value="1"/>
</dbReference>
<name>A0A2P5TIK4_9GAMM</name>
<organism evidence="10 11">
    <name type="scientific">Oceanisphaera arctica</name>
    <dbReference type="NCBI Taxonomy" id="641510"/>
    <lineage>
        <taxon>Bacteria</taxon>
        <taxon>Pseudomonadati</taxon>
        <taxon>Pseudomonadota</taxon>
        <taxon>Gammaproteobacteria</taxon>
        <taxon>Aeromonadales</taxon>
        <taxon>Aeromonadaceae</taxon>
        <taxon>Oceanisphaera</taxon>
    </lineage>
</organism>
<dbReference type="GO" id="GO:0005886">
    <property type="term" value="C:plasma membrane"/>
    <property type="evidence" value="ECO:0007669"/>
    <property type="project" value="UniProtKB-SubCell"/>
</dbReference>
<dbReference type="InterPro" id="IPR020846">
    <property type="entry name" value="MFS_dom"/>
</dbReference>
<evidence type="ECO:0000256" key="6">
    <source>
        <dbReference type="ARBA" id="ARBA00022989"/>
    </source>
</evidence>
<keyword evidence="4" id="KW-1003">Cell membrane</keyword>
<feature type="transmembrane region" description="Helical" evidence="8">
    <location>
        <begin position="12"/>
        <end position="29"/>
    </location>
</feature>
<accession>A0A2P5TIK4</accession>
<evidence type="ECO:0000313" key="11">
    <source>
        <dbReference type="Proteomes" id="UP000242231"/>
    </source>
</evidence>
<feature type="transmembrane region" description="Helical" evidence="8">
    <location>
        <begin position="78"/>
        <end position="96"/>
    </location>
</feature>
<feature type="transmembrane region" description="Helical" evidence="8">
    <location>
        <begin position="108"/>
        <end position="125"/>
    </location>
</feature>
<dbReference type="PANTHER" id="PTHR43271">
    <property type="entry name" value="BLL2771 PROTEIN"/>
    <property type="match status" value="1"/>
</dbReference>
<dbReference type="CDD" id="cd17324">
    <property type="entry name" value="MFS_NepI_like"/>
    <property type="match status" value="1"/>
</dbReference>
<dbReference type="PANTHER" id="PTHR43271:SF1">
    <property type="entry name" value="INNER MEMBRANE TRANSPORT PROTEIN YNFM"/>
    <property type="match status" value="1"/>
</dbReference>
<evidence type="ECO:0000259" key="9">
    <source>
        <dbReference type="PROSITE" id="PS50850"/>
    </source>
</evidence>
<comment type="similarity">
    <text evidence="2">Belongs to the major facilitator superfamily.</text>
</comment>
<feature type="transmembrane region" description="Helical" evidence="8">
    <location>
        <begin position="225"/>
        <end position="244"/>
    </location>
</feature>
<dbReference type="InterPro" id="IPR011701">
    <property type="entry name" value="MFS"/>
</dbReference>
<dbReference type="InterPro" id="IPR036259">
    <property type="entry name" value="MFS_trans_sf"/>
</dbReference>